<dbReference type="AlphaFoldDB" id="A0A7M5U6M1"/>
<dbReference type="InterPro" id="IPR001506">
    <property type="entry name" value="Peptidase_M12A"/>
</dbReference>
<feature type="signal peptide" evidence="6">
    <location>
        <begin position="1"/>
        <end position="20"/>
    </location>
</feature>
<dbReference type="PRINTS" id="PR00480">
    <property type="entry name" value="ASTACIN"/>
</dbReference>
<sequence length="679" mass="75054">MKFILPFILVSFEVLSVVFGKPIKGKHNGKNAFEEIEFVNTHTKEQIGSEKELFEEDINFENDSEIERLAHHKMTSPERQRRDVITGPYAWPNGKAPYVFANDYPWYSKYLVRSSMDEIQKVSCVQFVERTNEKDYIKIFDDKLCYSSIGKRGSNQTLSLGDNCLSDSIIQHELFHALGFFHEQSRLERDSFVTVHWDNIIKGKEHNFQKYKIGEAHHLNEAYDEKSIMHYSNYIFAIDKNKMTISSKANPTKFLGGFQMTDTDVRQLNKFYNCPCADHMFGCEFITSMCGLLRTQQYCQKSCGFCRNSPNPPTRPLPTTLTITTMPTTTTNTPMITTTTSTTRTTTTTKTTTTSTTTTTTTPTTTTTTPTTTTTTRTTTPFTTTRTTPTATTLTTPITPTTLPTTTTTIPTTTTTTPTTLMTPKRSCFDALKCCPELAAHGLCKISKYIQDACENSCHEECILKTTKTSTILKTTTITTPKTATTTPSTITTTPSIITTTPTTTTTTPITTTTTPTTTTTTPTTTTTNPFITTIIPTTTTTTPTTTTTTPTIITATPTTTTTTPTTTTTTPTIITATPTTTTTTPTTTTTTPTTTTTTPTIITATPTTTTTTPTTTTTTPTTTTKASCVNKHPKCWLWSYVNTVCFQWQGCCHNSQYGAWMRENCAWACGLCSPFIIG</sequence>
<organism evidence="10 11">
    <name type="scientific">Clytia hemisphaerica</name>
    <dbReference type="NCBI Taxonomy" id="252671"/>
    <lineage>
        <taxon>Eukaryota</taxon>
        <taxon>Metazoa</taxon>
        <taxon>Cnidaria</taxon>
        <taxon>Hydrozoa</taxon>
        <taxon>Hydroidolina</taxon>
        <taxon>Leptothecata</taxon>
        <taxon>Obeliida</taxon>
        <taxon>Clytiidae</taxon>
        <taxon>Clytia</taxon>
    </lineage>
</organism>
<feature type="binding site" evidence="5">
    <location>
        <position position="182"/>
    </location>
    <ligand>
        <name>Zn(2+)</name>
        <dbReference type="ChEBI" id="CHEBI:29105"/>
        <note>catalytic</note>
    </ligand>
</feature>
<feature type="binding site" evidence="5">
    <location>
        <position position="176"/>
    </location>
    <ligand>
        <name>Zn(2+)</name>
        <dbReference type="ChEBI" id="CHEBI:29105"/>
        <note>catalytic</note>
    </ligand>
</feature>
<keyword evidence="11" id="KW-1185">Reference proteome</keyword>
<dbReference type="PROSITE" id="PS51864">
    <property type="entry name" value="ASTACIN"/>
    <property type="match status" value="1"/>
</dbReference>
<dbReference type="EnsemblMetazoa" id="CLYHEMT006895.1">
    <property type="protein sequence ID" value="CLYHEMP006895.1"/>
    <property type="gene ID" value="CLYHEMG006895"/>
</dbReference>
<evidence type="ECO:0000256" key="1">
    <source>
        <dbReference type="ARBA" id="ARBA00002657"/>
    </source>
</evidence>
<dbReference type="EC" id="3.4.24.-" evidence="6"/>
<keyword evidence="6" id="KW-0732">Signal</keyword>
<name>A0A7M5U6M1_9CNID</name>
<keyword evidence="3 5" id="KW-0378">Hydrolase</keyword>
<dbReference type="GO" id="GO:0006508">
    <property type="term" value="P:proteolysis"/>
    <property type="evidence" value="ECO:0007669"/>
    <property type="project" value="UniProtKB-KW"/>
</dbReference>
<dbReference type="Proteomes" id="UP000594262">
    <property type="component" value="Unplaced"/>
</dbReference>
<evidence type="ECO:0000256" key="3">
    <source>
        <dbReference type="ARBA" id="ARBA00022801"/>
    </source>
</evidence>
<proteinExistence type="predicted"/>
<dbReference type="Pfam" id="PF01549">
    <property type="entry name" value="ShK"/>
    <property type="match status" value="3"/>
</dbReference>
<feature type="active site" evidence="5">
    <location>
        <position position="173"/>
    </location>
</feature>
<keyword evidence="5 6" id="KW-0482">Metalloprotease</keyword>
<protein>
    <recommendedName>
        <fullName evidence="6">Metalloendopeptidase</fullName>
        <ecNumber evidence="6">3.4.24.-</ecNumber>
    </recommendedName>
</protein>
<evidence type="ECO:0000313" key="10">
    <source>
        <dbReference type="EnsemblMetazoa" id="CLYHEMP006895.1"/>
    </source>
</evidence>
<dbReference type="OrthoDB" id="5985446at2759"/>
<dbReference type="GO" id="GO:0004222">
    <property type="term" value="F:metalloendopeptidase activity"/>
    <property type="evidence" value="ECO:0007669"/>
    <property type="project" value="UniProtKB-UniRule"/>
</dbReference>
<dbReference type="InterPro" id="IPR003582">
    <property type="entry name" value="ShKT_dom"/>
</dbReference>
<keyword evidence="5 6" id="KW-0479">Metal-binding</keyword>
<dbReference type="InterPro" id="IPR006026">
    <property type="entry name" value="Peptidase_Metallo"/>
</dbReference>
<comment type="function">
    <text evidence="1">Metalloprotease.</text>
</comment>
<evidence type="ECO:0000259" key="9">
    <source>
        <dbReference type="PROSITE" id="PS51864"/>
    </source>
</evidence>
<comment type="caution">
    <text evidence="4">Lacks conserved residue(s) required for the propagation of feature annotation.</text>
</comment>
<evidence type="ECO:0000256" key="2">
    <source>
        <dbReference type="ARBA" id="ARBA00022670"/>
    </source>
</evidence>
<evidence type="ECO:0000256" key="6">
    <source>
        <dbReference type="RuleBase" id="RU361183"/>
    </source>
</evidence>
<feature type="region of interest" description="Disordered" evidence="7">
    <location>
        <begin position="484"/>
        <end position="619"/>
    </location>
</feature>
<evidence type="ECO:0000256" key="4">
    <source>
        <dbReference type="PROSITE-ProRule" id="PRU01005"/>
    </source>
</evidence>
<keyword evidence="5 6" id="KW-0862">Zinc</keyword>
<dbReference type="Pfam" id="PF01400">
    <property type="entry name" value="Astacin"/>
    <property type="match status" value="1"/>
</dbReference>
<keyword evidence="2 5" id="KW-0645">Protease</keyword>
<feature type="compositionally biased region" description="Low complexity" evidence="7">
    <location>
        <begin position="317"/>
        <end position="417"/>
    </location>
</feature>
<comment type="cofactor">
    <cofactor evidence="5 6">
        <name>Zn(2+)</name>
        <dbReference type="ChEBI" id="CHEBI:29105"/>
    </cofactor>
    <text evidence="5 6">Binds 1 zinc ion per subunit.</text>
</comment>
<dbReference type="Gene3D" id="3.40.390.10">
    <property type="entry name" value="Collagenase (Catalytic Domain)"/>
    <property type="match status" value="1"/>
</dbReference>
<feature type="chain" id="PRO_5029937855" description="Metalloendopeptidase" evidence="6">
    <location>
        <begin position="21"/>
        <end position="679"/>
    </location>
</feature>
<dbReference type="PANTHER" id="PTHR10127">
    <property type="entry name" value="DISCOIDIN, CUB, EGF, LAMININ , AND ZINC METALLOPROTEASE DOMAIN CONTAINING"/>
    <property type="match status" value="1"/>
</dbReference>
<dbReference type="InterPro" id="IPR034035">
    <property type="entry name" value="Astacin-like_dom"/>
</dbReference>
<reference evidence="10" key="1">
    <citation type="submission" date="2021-01" db="UniProtKB">
        <authorList>
            <consortium name="EnsemblMetazoa"/>
        </authorList>
    </citation>
    <scope>IDENTIFICATION</scope>
</reference>
<evidence type="ECO:0000256" key="5">
    <source>
        <dbReference type="PROSITE-ProRule" id="PRU01211"/>
    </source>
</evidence>
<dbReference type="SMART" id="SM00235">
    <property type="entry name" value="ZnMc"/>
    <property type="match status" value="1"/>
</dbReference>
<dbReference type="PROSITE" id="PS51670">
    <property type="entry name" value="SHKT"/>
    <property type="match status" value="1"/>
</dbReference>
<feature type="domain" description="ShKT" evidence="8">
    <location>
        <begin position="629"/>
        <end position="673"/>
    </location>
</feature>
<dbReference type="GO" id="GO:0008270">
    <property type="term" value="F:zinc ion binding"/>
    <property type="evidence" value="ECO:0007669"/>
    <property type="project" value="UniProtKB-UniRule"/>
</dbReference>
<feature type="domain" description="Peptidase M12A" evidence="9">
    <location>
        <begin position="83"/>
        <end position="275"/>
    </location>
</feature>
<dbReference type="SUPFAM" id="SSF55486">
    <property type="entry name" value="Metalloproteases ('zincins'), catalytic domain"/>
    <property type="match status" value="1"/>
</dbReference>
<evidence type="ECO:0000313" key="11">
    <source>
        <dbReference type="Proteomes" id="UP000594262"/>
    </source>
</evidence>
<feature type="binding site" evidence="5">
    <location>
        <position position="172"/>
    </location>
    <ligand>
        <name>Zn(2+)</name>
        <dbReference type="ChEBI" id="CHEBI:29105"/>
        <note>catalytic</note>
    </ligand>
</feature>
<evidence type="ECO:0000256" key="7">
    <source>
        <dbReference type="SAM" id="MobiDB-lite"/>
    </source>
</evidence>
<feature type="region of interest" description="Disordered" evidence="7">
    <location>
        <begin position="316"/>
        <end position="417"/>
    </location>
</feature>
<evidence type="ECO:0000259" key="8">
    <source>
        <dbReference type="PROSITE" id="PS51670"/>
    </source>
</evidence>
<dbReference type="PANTHER" id="PTHR10127:SF850">
    <property type="entry name" value="METALLOENDOPEPTIDASE"/>
    <property type="match status" value="1"/>
</dbReference>
<dbReference type="CDD" id="cd04280">
    <property type="entry name" value="ZnMc_astacin_like"/>
    <property type="match status" value="1"/>
</dbReference>
<dbReference type="SMART" id="SM00254">
    <property type="entry name" value="ShKT"/>
    <property type="match status" value="3"/>
</dbReference>
<dbReference type="InterPro" id="IPR024079">
    <property type="entry name" value="MetalloPept_cat_dom_sf"/>
</dbReference>
<accession>A0A7M5U6M1</accession>